<reference evidence="1 2" key="1">
    <citation type="submission" date="2017-05" db="EMBL/GenBank/DDBJ databases">
        <title>Genomic insights into alkan degradation activity of Oleiphilus messinensis.</title>
        <authorList>
            <person name="Kozyavkin S.A."/>
            <person name="Slesarev A.I."/>
            <person name="Golyshin P.N."/>
            <person name="Korzhenkov A."/>
            <person name="Golyshina O.N."/>
            <person name="Toshchakov S.V."/>
        </authorList>
    </citation>
    <scope>NUCLEOTIDE SEQUENCE [LARGE SCALE GENOMIC DNA]</scope>
    <source>
        <strain evidence="1 2">ME102</strain>
    </source>
</reference>
<dbReference type="KEGG" id="ome:OLMES_3234"/>
<keyword evidence="2" id="KW-1185">Reference proteome</keyword>
<sequence length="52" mass="5893">MSQTKIVRLRFEFLVKVTQTRGSRVAEQIGVLERRTVLLNGQIPQVTSTSGY</sequence>
<organism evidence="1 2">
    <name type="scientific">Oleiphilus messinensis</name>
    <dbReference type="NCBI Taxonomy" id="141451"/>
    <lineage>
        <taxon>Bacteria</taxon>
        <taxon>Pseudomonadati</taxon>
        <taxon>Pseudomonadota</taxon>
        <taxon>Gammaproteobacteria</taxon>
        <taxon>Oceanospirillales</taxon>
        <taxon>Oleiphilaceae</taxon>
        <taxon>Oleiphilus</taxon>
    </lineage>
</organism>
<dbReference type="AlphaFoldDB" id="A0A1Y0ICS7"/>
<evidence type="ECO:0000313" key="2">
    <source>
        <dbReference type="Proteomes" id="UP000196027"/>
    </source>
</evidence>
<proteinExistence type="predicted"/>
<accession>A0A1Y0ICS7</accession>
<dbReference type="EMBL" id="CP021425">
    <property type="protein sequence ID" value="ARU57275.1"/>
    <property type="molecule type" value="Genomic_DNA"/>
</dbReference>
<gene>
    <name evidence="1" type="ORF">OLMES_3234</name>
</gene>
<evidence type="ECO:0000313" key="1">
    <source>
        <dbReference type="EMBL" id="ARU57275.1"/>
    </source>
</evidence>
<name>A0A1Y0ICS7_9GAMM</name>
<dbReference type="Proteomes" id="UP000196027">
    <property type="component" value="Chromosome"/>
</dbReference>
<protein>
    <submittedName>
        <fullName evidence="1">Uncharacterized protein</fullName>
    </submittedName>
</protein>